<comment type="caution">
    <text evidence="2">The sequence shown here is derived from an EMBL/GenBank/DDBJ whole genome shotgun (WGS) entry which is preliminary data.</text>
</comment>
<reference evidence="2 3" key="1">
    <citation type="journal article" date="2019" name="Environ. Microbiol.">
        <title>At the nexus of three kingdoms: the genome of the mycorrhizal fungus Gigaspora margarita provides insights into plant, endobacterial and fungal interactions.</title>
        <authorList>
            <person name="Venice F."/>
            <person name="Ghignone S."/>
            <person name="Salvioli di Fossalunga A."/>
            <person name="Amselem J."/>
            <person name="Novero M."/>
            <person name="Xianan X."/>
            <person name="Sedzielewska Toro K."/>
            <person name="Morin E."/>
            <person name="Lipzen A."/>
            <person name="Grigoriev I.V."/>
            <person name="Henrissat B."/>
            <person name="Martin F.M."/>
            <person name="Bonfante P."/>
        </authorList>
    </citation>
    <scope>NUCLEOTIDE SEQUENCE [LARGE SCALE GENOMIC DNA]</scope>
    <source>
        <strain evidence="2 3">BEG34</strain>
    </source>
</reference>
<keyword evidence="3" id="KW-1185">Reference proteome</keyword>
<evidence type="ECO:0000313" key="3">
    <source>
        <dbReference type="Proteomes" id="UP000439903"/>
    </source>
</evidence>
<gene>
    <name evidence="2" type="ORF">F8M41_013034</name>
</gene>
<dbReference type="AlphaFoldDB" id="A0A8H3WZ58"/>
<organism evidence="2 3">
    <name type="scientific">Gigaspora margarita</name>
    <dbReference type="NCBI Taxonomy" id="4874"/>
    <lineage>
        <taxon>Eukaryota</taxon>
        <taxon>Fungi</taxon>
        <taxon>Fungi incertae sedis</taxon>
        <taxon>Mucoromycota</taxon>
        <taxon>Glomeromycotina</taxon>
        <taxon>Glomeromycetes</taxon>
        <taxon>Diversisporales</taxon>
        <taxon>Gigasporaceae</taxon>
        <taxon>Gigaspora</taxon>
    </lineage>
</organism>
<proteinExistence type="predicted"/>
<dbReference type="Proteomes" id="UP000439903">
    <property type="component" value="Unassembled WGS sequence"/>
</dbReference>
<sequence length="121" mass="14004">MKTINQSFDALPNTKKYFSDSSIDNSNNPGTLEIHNTMKQSNTAWLLPEIVNIDDSSERITSQYFQQNQQNQQLSDNDSDNNSDEENKFDPEIKRRIQNLVTTIISESNYNNEMIELVELI</sequence>
<dbReference type="EMBL" id="WTPW01002641">
    <property type="protein sequence ID" value="KAF0373336.1"/>
    <property type="molecule type" value="Genomic_DNA"/>
</dbReference>
<protein>
    <submittedName>
        <fullName evidence="2">Uncharacterized protein</fullName>
    </submittedName>
</protein>
<feature type="compositionally biased region" description="Low complexity" evidence="1">
    <location>
        <begin position="66"/>
        <end position="76"/>
    </location>
</feature>
<feature type="region of interest" description="Disordered" evidence="1">
    <location>
        <begin position="64"/>
        <end position="92"/>
    </location>
</feature>
<accession>A0A8H3WZ58</accession>
<evidence type="ECO:0000313" key="2">
    <source>
        <dbReference type="EMBL" id="KAF0373336.1"/>
    </source>
</evidence>
<name>A0A8H3WZ58_GIGMA</name>
<evidence type="ECO:0000256" key="1">
    <source>
        <dbReference type="SAM" id="MobiDB-lite"/>
    </source>
</evidence>